<comment type="caution">
    <text evidence="2">The sequence shown here is derived from an EMBL/GenBank/DDBJ whole genome shotgun (WGS) entry which is preliminary data.</text>
</comment>
<feature type="compositionally biased region" description="Basic and acidic residues" evidence="1">
    <location>
        <begin position="1"/>
        <end position="17"/>
    </location>
</feature>
<protein>
    <submittedName>
        <fullName evidence="2">Uncharacterized protein</fullName>
    </submittedName>
</protein>
<dbReference type="Proteomes" id="UP000553957">
    <property type="component" value="Unassembled WGS sequence"/>
</dbReference>
<gene>
    <name evidence="2" type="ORF">HNR71_007348</name>
</gene>
<evidence type="ECO:0000313" key="2">
    <source>
        <dbReference type="EMBL" id="MBB6571711.1"/>
    </source>
</evidence>
<evidence type="ECO:0000256" key="1">
    <source>
        <dbReference type="SAM" id="MobiDB-lite"/>
    </source>
</evidence>
<sequence>MNANEHRHPSYADDHVSDAAPTAERVVADDYAKAHPARMTTRHPKRRPR</sequence>
<feature type="region of interest" description="Disordered" evidence="1">
    <location>
        <begin position="1"/>
        <end position="49"/>
    </location>
</feature>
<name>A0A841SP12_9ACTN</name>
<feature type="compositionally biased region" description="Basic residues" evidence="1">
    <location>
        <begin position="40"/>
        <end position="49"/>
    </location>
</feature>
<reference evidence="2 3" key="1">
    <citation type="submission" date="2020-08" db="EMBL/GenBank/DDBJ databases">
        <title>Sequencing the genomes of 1000 actinobacteria strains.</title>
        <authorList>
            <person name="Klenk H.-P."/>
        </authorList>
    </citation>
    <scope>NUCLEOTIDE SEQUENCE [LARGE SCALE GENOMIC DNA]</scope>
    <source>
        <strain evidence="2 3">DSM 15626</strain>
    </source>
</reference>
<accession>A0A841SP12</accession>
<dbReference type="EMBL" id="JACHKF010000001">
    <property type="protein sequence ID" value="MBB6571711.1"/>
    <property type="molecule type" value="Genomic_DNA"/>
</dbReference>
<proteinExistence type="predicted"/>
<organism evidence="2 3">
    <name type="scientific">Kribbella sandramycini</name>
    <dbReference type="NCBI Taxonomy" id="60450"/>
    <lineage>
        <taxon>Bacteria</taxon>
        <taxon>Bacillati</taxon>
        <taxon>Actinomycetota</taxon>
        <taxon>Actinomycetes</taxon>
        <taxon>Propionibacteriales</taxon>
        <taxon>Kribbellaceae</taxon>
        <taxon>Kribbella</taxon>
    </lineage>
</organism>
<evidence type="ECO:0000313" key="3">
    <source>
        <dbReference type="Proteomes" id="UP000553957"/>
    </source>
</evidence>
<dbReference type="AlphaFoldDB" id="A0A841SP12"/>